<keyword evidence="1" id="KW-0732">Signal</keyword>
<feature type="chain" id="PRO_5046073974" evidence="1">
    <location>
        <begin position="19"/>
        <end position="148"/>
    </location>
</feature>
<evidence type="ECO:0000313" key="2">
    <source>
        <dbReference type="EMBL" id="MCL9770492.1"/>
    </source>
</evidence>
<organism evidence="2 3">
    <name type="scientific">Flavobacterium fragile</name>
    <dbReference type="NCBI Taxonomy" id="2949085"/>
    <lineage>
        <taxon>Bacteria</taxon>
        <taxon>Pseudomonadati</taxon>
        <taxon>Bacteroidota</taxon>
        <taxon>Flavobacteriia</taxon>
        <taxon>Flavobacteriales</taxon>
        <taxon>Flavobacteriaceae</taxon>
        <taxon>Flavobacterium</taxon>
    </lineage>
</organism>
<dbReference type="Proteomes" id="UP001203342">
    <property type="component" value="Unassembled WGS sequence"/>
</dbReference>
<evidence type="ECO:0000256" key="1">
    <source>
        <dbReference type="SAM" id="SignalP"/>
    </source>
</evidence>
<comment type="caution">
    <text evidence="2">The sequence shown here is derived from an EMBL/GenBank/DDBJ whole genome shotgun (WGS) entry which is preliminary data.</text>
</comment>
<name>A0ABT0TI18_9FLAO</name>
<gene>
    <name evidence="2" type="ORF">NAT47_08680</name>
</gene>
<reference evidence="2 3" key="1">
    <citation type="submission" date="2022-05" db="EMBL/GenBank/DDBJ databases">
        <title>Flavobacterium sp., isolated from activated sludge.</title>
        <authorList>
            <person name="Ran Q."/>
        </authorList>
    </citation>
    <scope>NUCLEOTIDE SEQUENCE [LARGE SCALE GENOMIC DNA]</scope>
    <source>
        <strain evidence="2 3">HXWNR69</strain>
    </source>
</reference>
<feature type="signal peptide" evidence="1">
    <location>
        <begin position="1"/>
        <end position="18"/>
    </location>
</feature>
<keyword evidence="3" id="KW-1185">Reference proteome</keyword>
<proteinExistence type="predicted"/>
<dbReference type="RefSeq" id="WP_250582006.1">
    <property type="nucleotide sequence ID" value="NZ_JAMLJN010000006.1"/>
</dbReference>
<evidence type="ECO:0000313" key="3">
    <source>
        <dbReference type="Proteomes" id="UP001203342"/>
    </source>
</evidence>
<accession>A0ABT0TI18</accession>
<sequence>MTKLKIILLLFFSLNLSSQDSNTKMKNDSTHLNKLQNNNSIDYVTKTHLRMIFNDLIANNYFSKKQVAILNNFQELVDFKMKTNGYSFEAMDKNAFNLFESNLILFWRMDVTSTKALYEFYVTKSENETQKLSYTFVLEKENWKLTHN</sequence>
<protein>
    <submittedName>
        <fullName evidence="2">Uncharacterized protein</fullName>
    </submittedName>
</protein>
<dbReference type="EMBL" id="JAMLJN010000006">
    <property type="protein sequence ID" value="MCL9770492.1"/>
    <property type="molecule type" value="Genomic_DNA"/>
</dbReference>